<name>A0AC34FML7_9BILA</name>
<sequence length="684" mass="80380">MYQKSSKKAYAFITFTNSTDKTIEIWNVTDAKIDINKFDGNKLFDEAFNYLLEVKKKNLEGIFFDLFEHENAEFMFKVRKEFMEFCRIKKILYRWIFRDILFSTMLLFFSEGDFKTEDTVITLFLKNDDFIFHKCRDGYLSQIDRIKAADKKFEKKYDEIVHVKEPKFVVMGSTTVLKDVKKQLKAKDVLMVKNTFLECLQKSAGYLLSQMLRSQKSRWNFKVQYFNSFNLEVKGGSIKSSASSTAIDSLPYHLSMELPKNVTGIQGSTKFCFGRHISFHNDLKITVDVDEDGFVRFILPKLYASSCYVRGSFDFIFYKNRAYMDDFVYITTSDSEKHELETWRIVNGRISKQQFAGDSLFKDLDNYLKKLRKFSLDAVVLNIYQHSDPHFLLAARLHFTKFLKHQKIPFKFMNEESLLISFLLVKSKMKFEHDQTIMIGYAYETMFRFVEITASPNQFEIAETFEAISMDEDPDTLTNYFTDVFKVNFDHLILHFPDELSMLLLLQTLFGIMKPTQRIKEDFEECFTTISTGLFRQIFNIKNSKWKFVSPPSPGTALIAENEKDHQHLFYEPDILQYPCIKTFDVLKDVLRFRVDRNFGYGYCIDYSKSSNDKITVDMAEDGFTHFYLPLKFAKYDGDSMIYKEFAEKLNASISNRKPVIIFPEDIAILFVYENGTYSPIEIN</sequence>
<dbReference type="Proteomes" id="UP000887579">
    <property type="component" value="Unplaced"/>
</dbReference>
<proteinExistence type="predicted"/>
<dbReference type="WBParaSite" id="ES5_v2.g18492.t1">
    <property type="protein sequence ID" value="ES5_v2.g18492.t1"/>
    <property type="gene ID" value="ES5_v2.g18492"/>
</dbReference>
<protein>
    <submittedName>
        <fullName evidence="2">Uncharacterized protein</fullName>
    </submittedName>
</protein>
<evidence type="ECO:0000313" key="2">
    <source>
        <dbReference type="WBParaSite" id="ES5_v2.g18492.t1"/>
    </source>
</evidence>
<accession>A0AC34FML7</accession>
<evidence type="ECO:0000313" key="1">
    <source>
        <dbReference type="Proteomes" id="UP000887579"/>
    </source>
</evidence>
<organism evidence="1 2">
    <name type="scientific">Panagrolaimus sp. ES5</name>
    <dbReference type="NCBI Taxonomy" id="591445"/>
    <lineage>
        <taxon>Eukaryota</taxon>
        <taxon>Metazoa</taxon>
        <taxon>Ecdysozoa</taxon>
        <taxon>Nematoda</taxon>
        <taxon>Chromadorea</taxon>
        <taxon>Rhabditida</taxon>
        <taxon>Tylenchina</taxon>
        <taxon>Panagrolaimomorpha</taxon>
        <taxon>Panagrolaimoidea</taxon>
        <taxon>Panagrolaimidae</taxon>
        <taxon>Panagrolaimus</taxon>
    </lineage>
</organism>
<reference evidence="2" key="1">
    <citation type="submission" date="2022-11" db="UniProtKB">
        <authorList>
            <consortium name="WormBaseParasite"/>
        </authorList>
    </citation>
    <scope>IDENTIFICATION</scope>
</reference>